<dbReference type="PANTHER" id="PTHR43377:SF1">
    <property type="entry name" value="BILIVERDIN REDUCTASE A"/>
    <property type="match status" value="1"/>
</dbReference>
<protein>
    <submittedName>
        <fullName evidence="3">Gfo/Idh/MocA family oxidoreductase</fullName>
    </submittedName>
</protein>
<evidence type="ECO:0000313" key="4">
    <source>
        <dbReference type="Proteomes" id="UP001466893"/>
    </source>
</evidence>
<dbReference type="InterPro" id="IPR051450">
    <property type="entry name" value="Gfo/Idh/MocA_Oxidoreductases"/>
</dbReference>
<name>A0ABZ3B9H0_9ENTR</name>
<dbReference type="InterPro" id="IPR055170">
    <property type="entry name" value="GFO_IDH_MocA-like_dom"/>
</dbReference>
<evidence type="ECO:0000259" key="1">
    <source>
        <dbReference type="Pfam" id="PF01408"/>
    </source>
</evidence>
<proteinExistence type="predicted"/>
<feature type="domain" description="GFO/IDH/MocA-like oxidoreductase" evidence="2">
    <location>
        <begin position="128"/>
        <end position="249"/>
    </location>
</feature>
<feature type="domain" description="Gfo/Idh/MocA-like oxidoreductase N-terminal" evidence="1">
    <location>
        <begin position="3"/>
        <end position="117"/>
    </location>
</feature>
<keyword evidence="4" id="KW-1185">Reference proteome</keyword>
<evidence type="ECO:0000259" key="2">
    <source>
        <dbReference type="Pfam" id="PF22725"/>
    </source>
</evidence>
<dbReference type="Pfam" id="PF01408">
    <property type="entry name" value="GFO_IDH_MocA"/>
    <property type="match status" value="1"/>
</dbReference>
<dbReference type="Pfam" id="PF22725">
    <property type="entry name" value="GFO_IDH_MocA_C3"/>
    <property type="match status" value="1"/>
</dbReference>
<dbReference type="EMBL" id="CP151800">
    <property type="protein sequence ID" value="WZV99854.1"/>
    <property type="molecule type" value="Genomic_DNA"/>
</dbReference>
<dbReference type="RefSeq" id="WP_342324542.1">
    <property type="nucleotide sequence ID" value="NZ_CP151800.1"/>
</dbReference>
<accession>A0ABZ3B9H0</accession>
<dbReference type="Proteomes" id="UP001466893">
    <property type="component" value="Chromosome"/>
</dbReference>
<sequence length="319" mass="35446">MKNIAVIGLGNIANRHRRNIRLLFPQAKIYAVPSSGRQVAETVSDCDEVVSNIAYVIDQLDMAIVASPAPFHASHALSFIEAGIPVLIEKPVTASLDDGMQLLGAYQKNKTPVAVGYCLRYMPSAQALWQELNNGIIGKLLNADIAVGQYLPDWRVKNYKNCVSAQKKLGGGALLELSHELDYTRWLLGELHVQYAVIRNSGTLEIDVEDLVDVMAVAKKNTVVNIHLDFLQRKAYRKCSFIGTNGRLEWDLIANCLVLHDASGTKTIYEDQDYDRNLLYMDMLMDFVKLIAGENNNCILLEDAVATVKLIEQINNIAN</sequence>
<dbReference type="Gene3D" id="3.40.50.720">
    <property type="entry name" value="NAD(P)-binding Rossmann-like Domain"/>
    <property type="match status" value="1"/>
</dbReference>
<dbReference type="SUPFAM" id="SSF55347">
    <property type="entry name" value="Glyceraldehyde-3-phosphate dehydrogenase-like, C-terminal domain"/>
    <property type="match status" value="1"/>
</dbReference>
<evidence type="ECO:0000313" key="3">
    <source>
        <dbReference type="EMBL" id="WZV99854.1"/>
    </source>
</evidence>
<dbReference type="PANTHER" id="PTHR43377">
    <property type="entry name" value="BILIVERDIN REDUCTASE A"/>
    <property type="match status" value="1"/>
</dbReference>
<dbReference type="InterPro" id="IPR036291">
    <property type="entry name" value="NAD(P)-bd_dom_sf"/>
</dbReference>
<organism evidence="3 4">
    <name type="scientific">Kosakonia calanthes</name>
    <dbReference type="NCBI Taxonomy" id="3139408"/>
    <lineage>
        <taxon>Bacteria</taxon>
        <taxon>Pseudomonadati</taxon>
        <taxon>Pseudomonadota</taxon>
        <taxon>Gammaproteobacteria</taxon>
        <taxon>Enterobacterales</taxon>
        <taxon>Enterobacteriaceae</taxon>
        <taxon>Kosakonia</taxon>
    </lineage>
</organism>
<reference evidence="3 4" key="1">
    <citation type="submission" date="2024-04" db="EMBL/GenBank/DDBJ databases">
        <title>Kosakonia calanthae sp. nov., a halophilic bacterium isolated from leaves of Calanthe tiplacata.</title>
        <authorList>
            <person name="Wu P."/>
        </authorList>
    </citation>
    <scope>NUCLEOTIDE SEQUENCE [LARGE SCALE GENOMIC DNA]</scope>
    <source>
        <strain evidence="3 4">BYX6</strain>
    </source>
</reference>
<dbReference type="SUPFAM" id="SSF51735">
    <property type="entry name" value="NAD(P)-binding Rossmann-fold domains"/>
    <property type="match status" value="1"/>
</dbReference>
<dbReference type="Gene3D" id="3.30.360.10">
    <property type="entry name" value="Dihydrodipicolinate Reductase, domain 2"/>
    <property type="match status" value="1"/>
</dbReference>
<dbReference type="InterPro" id="IPR000683">
    <property type="entry name" value="Gfo/Idh/MocA-like_OxRdtase_N"/>
</dbReference>
<gene>
    <name evidence="3" type="ORF">AAEY27_08245</name>
</gene>